<keyword evidence="1" id="KW-0472">Membrane</keyword>
<name>A0ABV7MCG0_9PROT</name>
<proteinExistence type="inferred from homology"/>
<feature type="signal peptide" evidence="1">
    <location>
        <begin position="1"/>
        <end position="17"/>
    </location>
</feature>
<evidence type="ECO:0000259" key="2">
    <source>
        <dbReference type="Pfam" id="PF04453"/>
    </source>
</evidence>
<accession>A0ABV7MCG0</accession>
<gene>
    <name evidence="1" type="primary">lptD</name>
    <name evidence="3" type="ORF">ACFONP_07635</name>
</gene>
<keyword evidence="1" id="KW-0998">Cell outer membrane</keyword>
<protein>
    <recommendedName>
        <fullName evidence="1">LPS-assembly protein LptD</fullName>
    </recommendedName>
</protein>
<dbReference type="Proteomes" id="UP001595607">
    <property type="component" value="Unassembled WGS sequence"/>
</dbReference>
<organism evidence="3 4">
    <name type="scientific">Parvularcula lutaonensis</name>
    <dbReference type="NCBI Taxonomy" id="491923"/>
    <lineage>
        <taxon>Bacteria</taxon>
        <taxon>Pseudomonadati</taxon>
        <taxon>Pseudomonadota</taxon>
        <taxon>Alphaproteobacteria</taxon>
        <taxon>Parvularculales</taxon>
        <taxon>Parvularculaceae</taxon>
        <taxon>Parvularcula</taxon>
    </lineage>
</organism>
<dbReference type="Pfam" id="PF04453">
    <property type="entry name" value="LptD"/>
    <property type="match status" value="1"/>
</dbReference>
<dbReference type="EMBL" id="JBHRVA010000002">
    <property type="protein sequence ID" value="MFC3302602.1"/>
    <property type="molecule type" value="Genomic_DNA"/>
</dbReference>
<comment type="subunit">
    <text evidence="1">Component of the lipopolysaccharide transport and assembly complex.</text>
</comment>
<dbReference type="PANTHER" id="PTHR30189">
    <property type="entry name" value="LPS-ASSEMBLY PROTEIN"/>
    <property type="match status" value="1"/>
</dbReference>
<comment type="subcellular location">
    <subcellularLocation>
        <location evidence="1">Cell outer membrane</location>
    </subcellularLocation>
</comment>
<comment type="function">
    <text evidence="1">Involved in the assembly of lipopolysaccharide (LPS) at the surface of the outer membrane.</text>
</comment>
<sequence precursor="true">MLAAFLLLFSSAITVQAEPVETVREGDVLLEADRIYREFEDGPLIAEGDVRAASGAQFLRADRVVYDIAADTVTAQGNVAVRSEDGQLFFGEDVVLSSDLRNGIVAAFAAELPPNGTLGAATAIRRESGTNELRKATYTLCRVCDEGLRRDRPTWQLKARRVIQDENKKKLTFRDAFLEIYGVPAMYVPYVQVPDPSVDRASGFLAPQIGSSSVRGTEVEVPYYWAISDYQDFTFSPRHFELLGTQWKGEYRRNTWNSSAIVQAGIIKPTNDLSAEGGNPDNVRWHWFSKYRRELPAQWTLEADVDAVSDQGYLLIYDLEPDGELQEEIGILRPDRLESNLTFDRRTENSFTDVSAWLFQTLRVREDQAFTAQALPRIRHERYFDGLGGNFTLGGSFLTLLRDDGLDSMRGSGHLRYERVKLTRGGHRFETFGELRGDLYTYRDADLGTQACNVDDRAYDACRMMFPRGGNEESFSVSRFLPTVGAEWSYPLARIGENASFIIEPRVQAVVSPDESFADDVFNEDSQFFQFDTVTLFDYNKATGLDLWEGGQRVNAGVSTTATFGQGVTVNTLVGGQFRAKSSDAFNDNTGIGEVQSDIVGAVDVNLGSNFAIDNRFRIDDDTGSFRRVESLVRGRLGRLSGRLNYLRIESDDFETDQVLDEFLVVSAALKVTKNINLAYSQAQNLDSGSTTNTQLALRLANRCAGMTILYRFDDSTVPGFQQDRELLFRVQVLGFN</sequence>
<dbReference type="HAMAP" id="MF_01411">
    <property type="entry name" value="LPS_assembly_LptD"/>
    <property type="match status" value="1"/>
</dbReference>
<dbReference type="InterPro" id="IPR050218">
    <property type="entry name" value="LptD"/>
</dbReference>
<comment type="caution">
    <text evidence="3">The sequence shown here is derived from an EMBL/GenBank/DDBJ whole genome shotgun (WGS) entry which is preliminary data.</text>
</comment>
<dbReference type="RefSeq" id="WP_189570990.1">
    <property type="nucleotide sequence ID" value="NZ_BMXU01000001.1"/>
</dbReference>
<comment type="similarity">
    <text evidence="1">Belongs to the LptD family.</text>
</comment>
<evidence type="ECO:0000313" key="3">
    <source>
        <dbReference type="EMBL" id="MFC3302602.1"/>
    </source>
</evidence>
<feature type="domain" description="LptD C-terminal" evidence="2">
    <location>
        <begin position="283"/>
        <end position="675"/>
    </location>
</feature>
<keyword evidence="4" id="KW-1185">Reference proteome</keyword>
<reference evidence="4" key="1">
    <citation type="journal article" date="2019" name="Int. J. Syst. Evol. Microbiol.">
        <title>The Global Catalogue of Microorganisms (GCM) 10K type strain sequencing project: providing services to taxonomists for standard genome sequencing and annotation.</title>
        <authorList>
            <consortium name="The Broad Institute Genomics Platform"/>
            <consortium name="The Broad Institute Genome Sequencing Center for Infectious Disease"/>
            <person name="Wu L."/>
            <person name="Ma J."/>
        </authorList>
    </citation>
    <scope>NUCLEOTIDE SEQUENCE [LARGE SCALE GENOMIC DNA]</scope>
    <source>
        <strain evidence="4">KCTC 22245</strain>
    </source>
</reference>
<dbReference type="InterPro" id="IPR020889">
    <property type="entry name" value="LipoPS_assembly_LptD"/>
</dbReference>
<evidence type="ECO:0000256" key="1">
    <source>
        <dbReference type="HAMAP-Rule" id="MF_01411"/>
    </source>
</evidence>
<evidence type="ECO:0000313" key="4">
    <source>
        <dbReference type="Proteomes" id="UP001595607"/>
    </source>
</evidence>
<feature type="chain" id="PRO_5044934544" description="LPS-assembly protein LptD" evidence="1">
    <location>
        <begin position="18"/>
        <end position="737"/>
    </location>
</feature>
<keyword evidence="1" id="KW-0732">Signal</keyword>
<comment type="caution">
    <text evidence="1">Lacks conserved residue(s) required for the propagation of feature annotation.</text>
</comment>
<dbReference type="PANTHER" id="PTHR30189:SF1">
    <property type="entry name" value="LPS-ASSEMBLY PROTEIN LPTD"/>
    <property type="match status" value="1"/>
</dbReference>
<dbReference type="InterPro" id="IPR007543">
    <property type="entry name" value="LptD_C"/>
</dbReference>